<protein>
    <submittedName>
        <fullName evidence="6">Chitobiase/beta-hexosaminidase C-terminal domain-containing protein</fullName>
    </submittedName>
</protein>
<dbReference type="EMBL" id="JAOQKC010000015">
    <property type="protein sequence ID" value="MCU6697525.1"/>
    <property type="molecule type" value="Genomic_DNA"/>
</dbReference>
<keyword evidence="3" id="KW-1133">Transmembrane helix</keyword>
<keyword evidence="3" id="KW-0812">Transmembrane</keyword>
<dbReference type="InterPro" id="IPR026870">
    <property type="entry name" value="Zinc_ribbon_dom"/>
</dbReference>
<evidence type="ECO:0000259" key="5">
    <source>
        <dbReference type="Pfam" id="PF13290"/>
    </source>
</evidence>
<dbReference type="Pfam" id="PF13290">
    <property type="entry name" value="CHB_HEX_C_1"/>
    <property type="match status" value="1"/>
</dbReference>
<gene>
    <name evidence="6" type="ORF">OCV63_11585</name>
</gene>
<feature type="repeat" description="TPR" evidence="1">
    <location>
        <begin position="146"/>
        <end position="179"/>
    </location>
</feature>
<evidence type="ECO:0000256" key="2">
    <source>
        <dbReference type="SAM" id="MobiDB-lite"/>
    </source>
</evidence>
<dbReference type="RefSeq" id="WP_158364023.1">
    <property type="nucleotide sequence ID" value="NZ_JAOQKC010000015.1"/>
</dbReference>
<dbReference type="PROSITE" id="PS50005">
    <property type="entry name" value="TPR"/>
    <property type="match status" value="1"/>
</dbReference>
<accession>A0ABT2RZS6</accession>
<feature type="compositionally biased region" description="Low complexity" evidence="2">
    <location>
        <begin position="46"/>
        <end position="57"/>
    </location>
</feature>
<sequence length="318" mass="36045">MKCPNCGNELEPGKIYCDHCGHEIQIVPDYDPLDELLIGREEPEEPGIGTTPNPETPVENGEKKPFREKKKPMVLRFRYKCLLFLAAVLVCGCVSWFSYSAITSDHNYSYQLRKGRRYAEKEEYEQAIPYLLRAQKLQGGKKSDDTEVFRLLADAYAKVGDRDAAVTYMEQAIEAETKARGDGRGLKELYLDMMNLLNETGQTEMVSIVIEDCPYEDIRETLAAYRIEKPVCDTPEGIYNYYLRLNLTAEYGSIYYTLDGTEPTKESTRYEEPVELTEEGDVHLCAVAINKKGMVSEPLVLAYKLDFPAANTDTAGEE</sequence>
<feature type="domain" description="GH29D-like beta-sandwich" evidence="5">
    <location>
        <begin position="243"/>
        <end position="296"/>
    </location>
</feature>
<dbReference type="InterPro" id="IPR059177">
    <property type="entry name" value="GH29D-like_dom"/>
</dbReference>
<keyword evidence="3" id="KW-0472">Membrane</keyword>
<feature type="domain" description="Zinc-ribbon" evidence="4">
    <location>
        <begin position="2"/>
        <end position="23"/>
    </location>
</feature>
<name>A0ABT2RZS6_9FIRM</name>
<dbReference type="Gene3D" id="1.25.40.10">
    <property type="entry name" value="Tetratricopeptide repeat domain"/>
    <property type="match status" value="1"/>
</dbReference>
<feature type="region of interest" description="Disordered" evidence="2">
    <location>
        <begin position="42"/>
        <end position="63"/>
    </location>
</feature>
<keyword evidence="1" id="KW-0802">TPR repeat</keyword>
<proteinExistence type="predicted"/>
<dbReference type="InterPro" id="IPR019734">
    <property type="entry name" value="TPR_rpt"/>
</dbReference>
<organism evidence="6 7">
    <name type="scientific">Laedolimicola ammoniilytica</name>
    <dbReference type="NCBI Taxonomy" id="2981771"/>
    <lineage>
        <taxon>Bacteria</taxon>
        <taxon>Bacillati</taxon>
        <taxon>Bacillota</taxon>
        <taxon>Clostridia</taxon>
        <taxon>Lachnospirales</taxon>
        <taxon>Lachnospiraceae</taxon>
        <taxon>Laedolimicola</taxon>
    </lineage>
</organism>
<evidence type="ECO:0000256" key="1">
    <source>
        <dbReference type="PROSITE-ProRule" id="PRU00339"/>
    </source>
</evidence>
<dbReference type="Pfam" id="PF13240">
    <property type="entry name" value="Zn_Ribbon_1"/>
    <property type="match status" value="1"/>
</dbReference>
<evidence type="ECO:0000256" key="3">
    <source>
        <dbReference type="SAM" id="Phobius"/>
    </source>
</evidence>
<evidence type="ECO:0000313" key="7">
    <source>
        <dbReference type="Proteomes" id="UP001652461"/>
    </source>
</evidence>
<dbReference type="Pfam" id="PF13181">
    <property type="entry name" value="TPR_8"/>
    <property type="match status" value="1"/>
</dbReference>
<evidence type="ECO:0000313" key="6">
    <source>
        <dbReference type="EMBL" id="MCU6697525.1"/>
    </source>
</evidence>
<dbReference type="Proteomes" id="UP001652461">
    <property type="component" value="Unassembled WGS sequence"/>
</dbReference>
<reference evidence="6 7" key="1">
    <citation type="journal article" date="2021" name="ISME Commun">
        <title>Automated analysis of genomic sequences facilitates high-throughput and comprehensive description of bacteria.</title>
        <authorList>
            <person name="Hitch T.C.A."/>
        </authorList>
    </citation>
    <scope>NUCLEOTIDE SEQUENCE [LARGE SCALE GENOMIC DNA]</scope>
    <source>
        <strain evidence="6 7">Sanger_04</strain>
    </source>
</reference>
<comment type="caution">
    <text evidence="6">The sequence shown here is derived from an EMBL/GenBank/DDBJ whole genome shotgun (WGS) entry which is preliminary data.</text>
</comment>
<keyword evidence="7" id="KW-1185">Reference proteome</keyword>
<feature type="transmembrane region" description="Helical" evidence="3">
    <location>
        <begin position="77"/>
        <end position="99"/>
    </location>
</feature>
<evidence type="ECO:0000259" key="4">
    <source>
        <dbReference type="Pfam" id="PF13240"/>
    </source>
</evidence>
<dbReference type="InterPro" id="IPR011990">
    <property type="entry name" value="TPR-like_helical_dom_sf"/>
</dbReference>
<dbReference type="SUPFAM" id="SSF48452">
    <property type="entry name" value="TPR-like"/>
    <property type="match status" value="1"/>
</dbReference>